<name>A0A7W8M9E1_9BURK</name>
<dbReference type="RefSeq" id="WP_183967378.1">
    <property type="nucleotide sequence ID" value="NZ_BAABEW010000002.1"/>
</dbReference>
<proteinExistence type="predicted"/>
<reference evidence="2 3" key="1">
    <citation type="submission" date="2020-08" db="EMBL/GenBank/DDBJ databases">
        <title>Genomic Encyclopedia of Type Strains, Phase IV (KMG-IV): sequencing the most valuable type-strain genomes for metagenomic binning, comparative biology and taxonomic classification.</title>
        <authorList>
            <person name="Goeker M."/>
        </authorList>
    </citation>
    <scope>NUCLEOTIDE SEQUENCE [LARGE SCALE GENOMIC DNA]</scope>
    <source>
        <strain evidence="2 3">DSM 29781</strain>
    </source>
</reference>
<organism evidence="2 3">
    <name type="scientific">Quisquiliibacterium transsilvanicum</name>
    <dbReference type="NCBI Taxonomy" id="1549638"/>
    <lineage>
        <taxon>Bacteria</taxon>
        <taxon>Pseudomonadati</taxon>
        <taxon>Pseudomonadota</taxon>
        <taxon>Betaproteobacteria</taxon>
        <taxon>Burkholderiales</taxon>
        <taxon>Burkholderiaceae</taxon>
        <taxon>Quisquiliibacterium</taxon>
    </lineage>
</organism>
<dbReference type="EMBL" id="JACHGB010000004">
    <property type="protein sequence ID" value="MBB5272200.1"/>
    <property type="molecule type" value="Genomic_DNA"/>
</dbReference>
<protein>
    <submittedName>
        <fullName evidence="2">Glycosyltransferase involved in cell wall biosynthesis</fullName>
    </submittedName>
</protein>
<gene>
    <name evidence="2" type="ORF">HNQ70_002214</name>
</gene>
<feature type="domain" description="Glycosyl transferase family 1" evidence="1">
    <location>
        <begin position="168"/>
        <end position="296"/>
    </location>
</feature>
<evidence type="ECO:0000259" key="1">
    <source>
        <dbReference type="Pfam" id="PF00534"/>
    </source>
</evidence>
<dbReference type="AlphaFoldDB" id="A0A7W8M9E1"/>
<dbReference type="InterPro" id="IPR050194">
    <property type="entry name" value="Glycosyltransferase_grp1"/>
</dbReference>
<dbReference type="Proteomes" id="UP000532440">
    <property type="component" value="Unassembled WGS sequence"/>
</dbReference>
<dbReference type="PANTHER" id="PTHR45947">
    <property type="entry name" value="SULFOQUINOVOSYL TRANSFERASE SQD2"/>
    <property type="match status" value="1"/>
</dbReference>
<dbReference type="Gene3D" id="3.40.50.2000">
    <property type="entry name" value="Glycogen Phosphorylase B"/>
    <property type="match status" value="1"/>
</dbReference>
<evidence type="ECO:0000313" key="2">
    <source>
        <dbReference type="EMBL" id="MBB5272200.1"/>
    </source>
</evidence>
<keyword evidence="2" id="KW-0808">Transferase</keyword>
<dbReference type="CDD" id="cd03801">
    <property type="entry name" value="GT4_PimA-like"/>
    <property type="match status" value="1"/>
</dbReference>
<dbReference type="SUPFAM" id="SSF53756">
    <property type="entry name" value="UDP-Glycosyltransferase/glycogen phosphorylase"/>
    <property type="match status" value="1"/>
</dbReference>
<dbReference type="InterPro" id="IPR001296">
    <property type="entry name" value="Glyco_trans_1"/>
</dbReference>
<dbReference type="Pfam" id="PF00534">
    <property type="entry name" value="Glycos_transf_1"/>
    <property type="match status" value="1"/>
</dbReference>
<dbReference type="GO" id="GO:0016757">
    <property type="term" value="F:glycosyltransferase activity"/>
    <property type="evidence" value="ECO:0007669"/>
    <property type="project" value="InterPro"/>
</dbReference>
<evidence type="ECO:0000313" key="3">
    <source>
        <dbReference type="Proteomes" id="UP000532440"/>
    </source>
</evidence>
<accession>A0A7W8M9E1</accession>
<comment type="caution">
    <text evidence="2">The sequence shown here is derived from an EMBL/GenBank/DDBJ whole genome shotgun (WGS) entry which is preliminary data.</text>
</comment>
<dbReference type="PANTHER" id="PTHR45947:SF14">
    <property type="entry name" value="SLL1723 PROTEIN"/>
    <property type="match status" value="1"/>
</dbReference>
<sequence length="470" mass="52543">MRVTLHDYATDPSLPQKDGVNLAHENIAALLKESGDSGLDVSFHDFTRLLVDEDYARRVLAEVDCVVSNVGPHAHYYFWLRQRLRLDFRILRDVRTAIWSSYLLQEHLCRAWLRPDDVLLVASHYTRGVYERIFPHLAGLPTVRCYPLSVGFPAAEGFRARDARAGARPRVIGYIGRLSEDKNFPDLVELLIRLNRADPGGYRLRACGDVHSPSCDPALVRQRIAAELGDGDWFEYLPARPNSGVWELYDRFDVLVFPSTSNLETLGRVLVEASHAGVPIVCGEHAAAPELVPAGALCRVHYAQRRDYSAHFDHSLGRVSLDDMQRVLAGAILERSTCHLEYLTHPDKFMRILRACAAGGRPEPEPLELAPAQRAFIGALAVDLPAPLEARAADALLARLARWFVSLQRQGTPEREGLIARLSEMSQHPERTSRFVRKTLGTSADFTDVGGIDIELCHVAGFYPSFRLQA</sequence>
<keyword evidence="3" id="KW-1185">Reference proteome</keyword>